<dbReference type="EMBL" id="HBED01025814">
    <property type="protein sequence ID" value="CAD8314029.1"/>
    <property type="molecule type" value="Transcribed_RNA"/>
</dbReference>
<name>A0A7R9W495_9STRA</name>
<organism evidence="2">
    <name type="scientific">Pseudictyota dubia</name>
    <dbReference type="NCBI Taxonomy" id="2749911"/>
    <lineage>
        <taxon>Eukaryota</taxon>
        <taxon>Sar</taxon>
        <taxon>Stramenopiles</taxon>
        <taxon>Ochrophyta</taxon>
        <taxon>Bacillariophyta</taxon>
        <taxon>Mediophyceae</taxon>
        <taxon>Biddulphiophycidae</taxon>
        <taxon>Eupodiscales</taxon>
        <taxon>Odontellaceae</taxon>
        <taxon>Pseudictyota</taxon>
    </lineage>
</organism>
<gene>
    <name evidence="2" type="ORF">TDUB1175_LOCUS12818</name>
</gene>
<reference evidence="2" key="1">
    <citation type="submission" date="2021-01" db="EMBL/GenBank/DDBJ databases">
        <authorList>
            <person name="Corre E."/>
            <person name="Pelletier E."/>
            <person name="Niang G."/>
            <person name="Scheremetjew M."/>
            <person name="Finn R."/>
            <person name="Kale V."/>
            <person name="Holt S."/>
            <person name="Cochrane G."/>
            <person name="Meng A."/>
            <person name="Brown T."/>
            <person name="Cohen L."/>
        </authorList>
    </citation>
    <scope>NUCLEOTIDE SEQUENCE</scope>
    <source>
        <strain evidence="2">CCMP147</strain>
    </source>
</reference>
<proteinExistence type="predicted"/>
<feature type="signal peptide" evidence="1">
    <location>
        <begin position="1"/>
        <end position="20"/>
    </location>
</feature>
<keyword evidence="1" id="KW-0732">Signal</keyword>
<sequence>MNLRFVAFLALISAAVPLYAESISDSEDVDLLGRMSEDHYLRQLGGCKGNNNRKAGDCKRKCDEALGWDNCQHKGNCDPVRVEHCNFGKAYWCKSNKKCRRVKQECRDDCHEHFIYCGGDYDDMATECKRECSEKLKWDNCNNGKCDPAKVKYCGFDWEYWCYDQKDCIYWKETCRNDCHNYFL</sequence>
<accession>A0A7R9W495</accession>
<feature type="chain" id="PRO_5030885210" description="ShKT domain-containing protein" evidence="1">
    <location>
        <begin position="21"/>
        <end position="184"/>
    </location>
</feature>
<protein>
    <recommendedName>
        <fullName evidence="3">ShKT domain-containing protein</fullName>
    </recommendedName>
</protein>
<dbReference type="AlphaFoldDB" id="A0A7R9W495"/>
<evidence type="ECO:0000313" key="2">
    <source>
        <dbReference type="EMBL" id="CAD8314029.1"/>
    </source>
</evidence>
<evidence type="ECO:0000256" key="1">
    <source>
        <dbReference type="SAM" id="SignalP"/>
    </source>
</evidence>
<evidence type="ECO:0008006" key="3">
    <source>
        <dbReference type="Google" id="ProtNLM"/>
    </source>
</evidence>